<feature type="chain" id="PRO_5014818871" evidence="2">
    <location>
        <begin position="40"/>
        <end position="905"/>
    </location>
</feature>
<gene>
    <name evidence="3" type="ORF">CLV46_0324</name>
</gene>
<dbReference type="Gene3D" id="2.60.40.10">
    <property type="entry name" value="Immunoglobulins"/>
    <property type="match status" value="1"/>
</dbReference>
<protein>
    <submittedName>
        <fullName evidence="3">Enterochelin esterase-like enzyme</fullName>
    </submittedName>
</protein>
<dbReference type="OrthoDB" id="184858at2"/>
<dbReference type="InterPro" id="IPR029058">
    <property type="entry name" value="AB_hydrolase_fold"/>
</dbReference>
<dbReference type="InterPro" id="IPR013783">
    <property type="entry name" value="Ig-like_fold"/>
</dbReference>
<keyword evidence="2" id="KW-0732">Signal</keyword>
<dbReference type="PANTHER" id="PTHR48098">
    <property type="entry name" value="ENTEROCHELIN ESTERASE-RELATED"/>
    <property type="match status" value="1"/>
</dbReference>
<dbReference type="Proteomes" id="UP000228758">
    <property type="component" value="Unassembled WGS sequence"/>
</dbReference>
<dbReference type="InterPro" id="IPR050583">
    <property type="entry name" value="Mycobacterial_A85_antigen"/>
</dbReference>
<evidence type="ECO:0000256" key="1">
    <source>
        <dbReference type="SAM" id="MobiDB-lite"/>
    </source>
</evidence>
<proteinExistence type="predicted"/>
<keyword evidence="4" id="KW-1185">Reference proteome</keyword>
<dbReference type="AlphaFoldDB" id="A0A2M9CFY9"/>
<dbReference type="GO" id="GO:0005975">
    <property type="term" value="P:carbohydrate metabolic process"/>
    <property type="evidence" value="ECO:0007669"/>
    <property type="project" value="UniProtKB-ARBA"/>
</dbReference>
<dbReference type="Pfam" id="PF00756">
    <property type="entry name" value="Esterase"/>
    <property type="match status" value="2"/>
</dbReference>
<name>A0A2M9CFY9_9MICO</name>
<dbReference type="InterPro" id="IPR014756">
    <property type="entry name" value="Ig_E-set"/>
</dbReference>
<dbReference type="GO" id="GO:0016747">
    <property type="term" value="F:acyltransferase activity, transferring groups other than amino-acyl groups"/>
    <property type="evidence" value="ECO:0007669"/>
    <property type="project" value="TreeGrafter"/>
</dbReference>
<evidence type="ECO:0000256" key="2">
    <source>
        <dbReference type="SAM" id="SignalP"/>
    </source>
</evidence>
<evidence type="ECO:0000313" key="3">
    <source>
        <dbReference type="EMBL" id="PJJ70797.1"/>
    </source>
</evidence>
<dbReference type="SUPFAM" id="SSF81296">
    <property type="entry name" value="E set domains"/>
    <property type="match status" value="1"/>
</dbReference>
<comment type="caution">
    <text evidence="3">The sequence shown here is derived from an EMBL/GenBank/DDBJ whole genome shotgun (WGS) entry which is preliminary data.</text>
</comment>
<dbReference type="PANTHER" id="PTHR48098:SF1">
    <property type="entry name" value="DIACYLGLYCEROL ACYLTRANSFERASE_MYCOLYLTRANSFERASE AG85A"/>
    <property type="match status" value="1"/>
</dbReference>
<accession>A0A2M9CFY9</accession>
<feature type="region of interest" description="Disordered" evidence="1">
    <location>
        <begin position="389"/>
        <end position="410"/>
    </location>
</feature>
<dbReference type="EMBL" id="PGFF01000001">
    <property type="protein sequence ID" value="PJJ70797.1"/>
    <property type="molecule type" value="Genomic_DNA"/>
</dbReference>
<organism evidence="3 4">
    <name type="scientific">Diaminobutyricimonas aerilata</name>
    <dbReference type="NCBI Taxonomy" id="1162967"/>
    <lineage>
        <taxon>Bacteria</taxon>
        <taxon>Bacillati</taxon>
        <taxon>Actinomycetota</taxon>
        <taxon>Actinomycetes</taxon>
        <taxon>Micrococcales</taxon>
        <taxon>Microbacteriaceae</taxon>
        <taxon>Diaminobutyricimonas</taxon>
    </lineage>
</organism>
<feature type="signal peptide" evidence="2">
    <location>
        <begin position="1"/>
        <end position="39"/>
    </location>
</feature>
<reference evidence="3 4" key="1">
    <citation type="submission" date="2017-11" db="EMBL/GenBank/DDBJ databases">
        <title>Genomic Encyclopedia of Archaeal and Bacterial Type Strains, Phase II (KMG-II): From Individual Species to Whole Genera.</title>
        <authorList>
            <person name="Goeker M."/>
        </authorList>
    </citation>
    <scope>NUCLEOTIDE SEQUENCE [LARGE SCALE GENOMIC DNA]</scope>
    <source>
        <strain evidence="3 4">DSM 27393</strain>
    </source>
</reference>
<dbReference type="CDD" id="cd02859">
    <property type="entry name" value="E_set_AMPKbeta_like_N"/>
    <property type="match status" value="1"/>
</dbReference>
<evidence type="ECO:0000313" key="4">
    <source>
        <dbReference type="Proteomes" id="UP000228758"/>
    </source>
</evidence>
<dbReference type="Gene3D" id="3.40.50.1820">
    <property type="entry name" value="alpha/beta hydrolase"/>
    <property type="match status" value="2"/>
</dbReference>
<dbReference type="SUPFAM" id="SSF53474">
    <property type="entry name" value="alpha/beta-Hydrolases"/>
    <property type="match status" value="2"/>
</dbReference>
<sequence length="905" mass="95539">MIDEQTRRRRRVRSRSWAALTTAAALTAGGLLMAPAASAAGEDSWLSSPAEGLHRFTVPASAVQAAVGTTPAAVAVAVEGNFGPGGTWSQLNLGLNNGNYSATLGPLEPGLYYYQFEATIGGTEQLVGFRNPASPQEVTSQPTWNTFFVDGESADWLADVPAGGQLETISYDSTVAGAERSALVWTPPSYDADRAEPYPVLYLLPDAGQSHREWTELGRAAQILDNLAVEGEIEPMVVVMGDGDSSDARAEVLDNIVPAAEEAFNVSAEPTDRAIAGIGRGASQALNLLVTDPGEFAHVGSFSGGLTSSVSAAKAAQINAATDLVRLYVGNSTDPAYNRTAALLDKFDAAGVEYQFDGVNPDAGGIWESWQENLHDFASRLFGADQDAGPSEGHLELDGPHSLPAPGFTPTPFVDENGIVTFETGTEYANAKNVTIWANWGPSGNWLRIPMVKQGDRWRLTLGPLDGGSYYYKFVVDRVDKKDTSNPTKVTSEPNWSTFFVAGPGIRGEYTGDVPAEQRGAVSTMAYTSTAGEQQRSAHVWTPPGYDAERAAAYPVFYLQHGGGQTWTDWIEVGRAAQIFDNLYRKGDIVPMVVVMGNGNGVDFPKELLERIVPAAENAYHVSSDPAQRALAGLSMGSGQALSTLWAHPGKFAYVSGFSAFGAPPANADIEAINAGTKLLRIYSGDLQDFTYQPTLSLIAAMEERGVNHEFAPLIPGPHSWDVWQKALIDFAPRLFKADTSAGIPIEATIAEGENGVLALTVADFGDGVTLSEPENAGDRLRFTGALPEVTVSDSRTAQQAGVGGWAVSGQADAFTSTGQTVGADHLGWTPQVLTPRPGLTAGAPVATVMSGGSGLDTPGRLASADREGRFGSAKLGAALSLEVPVDTQPGTYTGKITVSLFPVD</sequence>
<dbReference type="InterPro" id="IPR000801">
    <property type="entry name" value="Esterase-like"/>
</dbReference>